<dbReference type="Gene3D" id="3.40.1440.10">
    <property type="entry name" value="GIY-YIG endonuclease"/>
    <property type="match status" value="1"/>
</dbReference>
<dbReference type="Proteomes" id="UP001237207">
    <property type="component" value="Unassembled WGS sequence"/>
</dbReference>
<evidence type="ECO:0000313" key="4">
    <source>
        <dbReference type="Proteomes" id="UP001237207"/>
    </source>
</evidence>
<dbReference type="CDD" id="cd10456">
    <property type="entry name" value="GIY-YIG_UPF0213"/>
    <property type="match status" value="1"/>
</dbReference>
<comment type="caution">
    <text evidence="3">The sequence shown here is derived from an EMBL/GenBank/DDBJ whole genome shotgun (WGS) entry which is preliminary data.</text>
</comment>
<dbReference type="SUPFAM" id="SSF82771">
    <property type="entry name" value="GIY-YIG endonuclease"/>
    <property type="match status" value="1"/>
</dbReference>
<dbReference type="PROSITE" id="PS50164">
    <property type="entry name" value="GIY_YIG"/>
    <property type="match status" value="1"/>
</dbReference>
<dbReference type="AlphaFoldDB" id="A0AAJ1WK73"/>
<evidence type="ECO:0000259" key="2">
    <source>
        <dbReference type="PROSITE" id="PS50164"/>
    </source>
</evidence>
<gene>
    <name evidence="3" type="ORF">J2S13_002653</name>
</gene>
<dbReference type="EMBL" id="JAUSUC010000039">
    <property type="protein sequence ID" value="MDQ0216213.1"/>
    <property type="molecule type" value="Genomic_DNA"/>
</dbReference>
<protein>
    <submittedName>
        <fullName evidence="3">Endonuclease</fullName>
    </submittedName>
</protein>
<organism evidence="3 4">
    <name type="scientific">Oikeobacillus pervagus</name>
    <dbReference type="NCBI Taxonomy" id="1325931"/>
    <lineage>
        <taxon>Bacteria</taxon>
        <taxon>Bacillati</taxon>
        <taxon>Bacillota</taxon>
        <taxon>Bacilli</taxon>
        <taxon>Bacillales</taxon>
        <taxon>Bacillaceae</taxon>
        <taxon>Oikeobacillus</taxon>
    </lineage>
</organism>
<evidence type="ECO:0000313" key="3">
    <source>
        <dbReference type="EMBL" id="MDQ0216213.1"/>
    </source>
</evidence>
<keyword evidence="3" id="KW-0378">Hydrolase</keyword>
<keyword evidence="4" id="KW-1185">Reference proteome</keyword>
<dbReference type="InterPro" id="IPR000305">
    <property type="entry name" value="GIY-YIG_endonuc"/>
</dbReference>
<dbReference type="RefSeq" id="WP_307258215.1">
    <property type="nucleotide sequence ID" value="NZ_JAUSUC010000039.1"/>
</dbReference>
<dbReference type="Pfam" id="PF01541">
    <property type="entry name" value="GIY-YIG"/>
    <property type="match status" value="1"/>
</dbReference>
<keyword evidence="3" id="KW-0540">Nuclease</keyword>
<feature type="domain" description="GIY-YIG" evidence="2">
    <location>
        <begin position="6"/>
        <end position="81"/>
    </location>
</feature>
<sequence length="90" mass="10686">METNKNEHYFYVLECSDGTYYGGYSTDVNRRIEQHNNGKGAKYTRGRTPVKLLYSESFEEKGDALRAEISFKKLSRQQKEYFLQERRSEN</sequence>
<dbReference type="InterPro" id="IPR035901">
    <property type="entry name" value="GIY-YIG_endonuc_sf"/>
</dbReference>
<dbReference type="PANTHER" id="PTHR34477:SF1">
    <property type="entry name" value="UPF0213 PROTEIN YHBQ"/>
    <property type="match status" value="1"/>
</dbReference>
<dbReference type="InterPro" id="IPR050190">
    <property type="entry name" value="UPF0213_domain"/>
</dbReference>
<reference evidence="3" key="1">
    <citation type="submission" date="2023-07" db="EMBL/GenBank/DDBJ databases">
        <title>Genomic Encyclopedia of Type Strains, Phase IV (KMG-IV): sequencing the most valuable type-strain genomes for metagenomic binning, comparative biology and taxonomic classification.</title>
        <authorList>
            <person name="Goeker M."/>
        </authorList>
    </citation>
    <scope>NUCLEOTIDE SEQUENCE</scope>
    <source>
        <strain evidence="3">DSM 23947</strain>
    </source>
</reference>
<keyword evidence="3" id="KW-0255">Endonuclease</keyword>
<evidence type="ECO:0000256" key="1">
    <source>
        <dbReference type="ARBA" id="ARBA00007435"/>
    </source>
</evidence>
<name>A0AAJ1WK73_9BACI</name>
<proteinExistence type="inferred from homology"/>
<dbReference type="PANTHER" id="PTHR34477">
    <property type="entry name" value="UPF0213 PROTEIN YHBQ"/>
    <property type="match status" value="1"/>
</dbReference>
<comment type="similarity">
    <text evidence="1">Belongs to the UPF0213 family.</text>
</comment>
<dbReference type="GO" id="GO:0004519">
    <property type="term" value="F:endonuclease activity"/>
    <property type="evidence" value="ECO:0007669"/>
    <property type="project" value="UniProtKB-KW"/>
</dbReference>
<accession>A0AAJ1WK73</accession>